<feature type="compositionally biased region" description="Low complexity" evidence="1">
    <location>
        <begin position="567"/>
        <end position="583"/>
    </location>
</feature>
<keyword evidence="2" id="KW-0812">Transmembrane</keyword>
<dbReference type="EMBL" id="MN739218">
    <property type="protein sequence ID" value="QHS94262.1"/>
    <property type="molecule type" value="Genomic_DNA"/>
</dbReference>
<organism evidence="3">
    <name type="scientific">viral metagenome</name>
    <dbReference type="NCBI Taxonomy" id="1070528"/>
    <lineage>
        <taxon>unclassified sequences</taxon>
        <taxon>metagenomes</taxon>
        <taxon>organismal metagenomes</taxon>
    </lineage>
</organism>
<proteinExistence type="predicted"/>
<dbReference type="AlphaFoldDB" id="A0A6C0BQK6"/>
<feature type="transmembrane region" description="Helical" evidence="2">
    <location>
        <begin position="6"/>
        <end position="21"/>
    </location>
</feature>
<evidence type="ECO:0000313" key="3">
    <source>
        <dbReference type="EMBL" id="QHS94262.1"/>
    </source>
</evidence>
<name>A0A6C0BQK6_9ZZZZ</name>
<protein>
    <submittedName>
        <fullName evidence="3">Uncharacterized protein</fullName>
    </submittedName>
</protein>
<keyword evidence="2" id="KW-1133">Transmembrane helix</keyword>
<reference evidence="3" key="1">
    <citation type="journal article" date="2020" name="Nature">
        <title>Giant virus diversity and host interactions through global metagenomics.</title>
        <authorList>
            <person name="Schulz F."/>
            <person name="Roux S."/>
            <person name="Paez-Espino D."/>
            <person name="Jungbluth S."/>
            <person name="Walsh D.A."/>
            <person name="Denef V.J."/>
            <person name="McMahon K.D."/>
            <person name="Konstantinidis K.T."/>
            <person name="Eloe-Fadrosh E.A."/>
            <person name="Kyrpides N.C."/>
            <person name="Woyke T."/>
        </authorList>
    </citation>
    <scope>NUCLEOTIDE SEQUENCE</scope>
    <source>
        <strain evidence="3">GVMAG-M-3300018416-26</strain>
    </source>
</reference>
<feature type="region of interest" description="Disordered" evidence="1">
    <location>
        <begin position="563"/>
        <end position="601"/>
    </location>
</feature>
<evidence type="ECO:0000256" key="1">
    <source>
        <dbReference type="SAM" id="MobiDB-lite"/>
    </source>
</evidence>
<evidence type="ECO:0000256" key="2">
    <source>
        <dbReference type="SAM" id="Phobius"/>
    </source>
</evidence>
<accession>A0A6C0BQK6</accession>
<feature type="transmembrane region" description="Helical" evidence="2">
    <location>
        <begin position="33"/>
        <end position="50"/>
    </location>
</feature>
<keyword evidence="2" id="KW-0472">Membrane</keyword>
<sequence>MDNKACMLMLFYSLLVLVLILKNKQILKTSRNNMMIIGLSLSLLLIAPLINKNNIYESFDETTMSQPSYVQNISHKDDMLEKINMLTSNVVCYFSTFQIDSFEPNIGTFHNLKNTTNEKYIKLILSQDNANPLTELVDQRNGIRLHDYTQIEGYPCNELNLNGMREFSIFWFIKFDFTVNDYSTDGKLYNLIELYSSNITGLKALAIHLELKKGDNETFETFKINYAGLEYQYIFNNEARLSNRVDFNKGTHLLTFVKYMEDNVHYIKMTIDDERFLLNPVRIEMSEIRFIGGSVNNGITLSSEKFMMNKWKEGSQQNPTIYSSLKLYIYSFGIFKKAIHTTTQSSTIISNINSNLRQQRDIELSNIFLTTQHELYHRTSEADEYLEKKSCKLSSSVCQECDGVDWSDLASIVSSSQCLESVKDYCKNIQNGDITDFTDYQKSICDALFPNSEEHILSNVSSNILLHTCSNIFDDNKTDRVFFKGLRTVVPNNIERNTYHVRSNEILPSEYAQGDVIQKISTTNLLSSVPTFNNVANDILSRPIGNISYDELVRIAEAVKNNTDPVSSTSSSTSTSTSTSTSSANKVVVDPGTEPTITHASTSDYKDLTSSQKYDNIMKEFNIVNEEMDEIDTKATESSMSFIDSIKKLFGFI</sequence>